<evidence type="ECO:0008006" key="3">
    <source>
        <dbReference type="Google" id="ProtNLM"/>
    </source>
</evidence>
<name>A0A1J7JS54_9PEZI</name>
<dbReference type="Proteomes" id="UP000182658">
    <property type="component" value="Unassembled WGS sequence"/>
</dbReference>
<sequence length="66" mass="7468">MEATKRVLGEEHPHTLNSMAHLAATYRSQLEPRFPPTLLARLRCPSRGLDWSHRAPPIVNRALAEV</sequence>
<protein>
    <recommendedName>
        <fullName evidence="3">Kinesin light chain</fullName>
    </recommendedName>
</protein>
<accession>A0A1J7JS54</accession>
<dbReference type="Gene3D" id="1.25.40.10">
    <property type="entry name" value="Tetratricopeptide repeat domain"/>
    <property type="match status" value="1"/>
</dbReference>
<dbReference type="InParanoid" id="A0A1J7JS54"/>
<evidence type="ECO:0000313" key="2">
    <source>
        <dbReference type="Proteomes" id="UP000182658"/>
    </source>
</evidence>
<gene>
    <name evidence="1" type="ORF">CONLIGDRAFT_627768</name>
</gene>
<dbReference type="AlphaFoldDB" id="A0A1J7JS54"/>
<dbReference type="OrthoDB" id="5390606at2759"/>
<organism evidence="1 2">
    <name type="scientific">Coniochaeta ligniaria NRRL 30616</name>
    <dbReference type="NCBI Taxonomy" id="1408157"/>
    <lineage>
        <taxon>Eukaryota</taxon>
        <taxon>Fungi</taxon>
        <taxon>Dikarya</taxon>
        <taxon>Ascomycota</taxon>
        <taxon>Pezizomycotina</taxon>
        <taxon>Sordariomycetes</taxon>
        <taxon>Sordariomycetidae</taxon>
        <taxon>Coniochaetales</taxon>
        <taxon>Coniochaetaceae</taxon>
        <taxon>Coniochaeta</taxon>
    </lineage>
</organism>
<reference evidence="1 2" key="1">
    <citation type="submission" date="2016-10" db="EMBL/GenBank/DDBJ databases">
        <title>Draft genome sequence of Coniochaeta ligniaria NRRL30616, a lignocellulolytic fungus for bioabatement of inhibitors in plant biomass hydrolysates.</title>
        <authorList>
            <consortium name="DOE Joint Genome Institute"/>
            <person name="Jimenez D.J."/>
            <person name="Hector R.E."/>
            <person name="Riley R."/>
            <person name="Sun H."/>
            <person name="Grigoriev I.V."/>
            <person name="Van Elsas J.D."/>
            <person name="Nichols N.N."/>
        </authorList>
    </citation>
    <scope>NUCLEOTIDE SEQUENCE [LARGE SCALE GENOMIC DNA]</scope>
    <source>
        <strain evidence="1 2">NRRL 30616</strain>
    </source>
</reference>
<keyword evidence="2" id="KW-1185">Reference proteome</keyword>
<dbReference type="EMBL" id="KV875094">
    <property type="protein sequence ID" value="OIW32816.1"/>
    <property type="molecule type" value="Genomic_DNA"/>
</dbReference>
<proteinExistence type="predicted"/>
<dbReference type="InterPro" id="IPR011990">
    <property type="entry name" value="TPR-like_helical_dom_sf"/>
</dbReference>
<evidence type="ECO:0000313" key="1">
    <source>
        <dbReference type="EMBL" id="OIW32816.1"/>
    </source>
</evidence>